<feature type="compositionally biased region" description="Polar residues" evidence="1">
    <location>
        <begin position="202"/>
        <end position="244"/>
    </location>
</feature>
<reference evidence="2 3" key="1">
    <citation type="journal article" date="2016" name="Genome Biol. Evol.">
        <title>Divergent and convergent evolution of fungal pathogenicity.</title>
        <authorList>
            <person name="Shang Y."/>
            <person name="Xiao G."/>
            <person name="Zheng P."/>
            <person name="Cen K."/>
            <person name="Zhan S."/>
            <person name="Wang C."/>
        </authorList>
    </citation>
    <scope>NUCLEOTIDE SEQUENCE [LARGE SCALE GENOMIC DNA]</scope>
    <source>
        <strain evidence="2 3">RCEF 4871</strain>
    </source>
</reference>
<accession>A0A162JHQ1</accession>
<gene>
    <name evidence="2" type="ORF">NOR_05052</name>
</gene>
<comment type="caution">
    <text evidence="2">The sequence shown here is derived from an EMBL/GenBank/DDBJ whole genome shotgun (WGS) entry which is preliminary data.</text>
</comment>
<feature type="compositionally biased region" description="Polar residues" evidence="1">
    <location>
        <begin position="386"/>
        <end position="400"/>
    </location>
</feature>
<feature type="compositionally biased region" description="Polar residues" evidence="1">
    <location>
        <begin position="443"/>
        <end position="475"/>
    </location>
</feature>
<feature type="region of interest" description="Disordered" evidence="1">
    <location>
        <begin position="369"/>
        <end position="490"/>
    </location>
</feature>
<sequence>MVLAGNFLKLGLGLSPPQNIRSAGNRALTAADIVELHSHDVGGIPSYARDISRFHHTVKRARSIIESREDSVAVPKTELHGILTKLEDLEEQVKALLNENGGSAPTSPAPGMEPASSPASGDKSGTSGSGDQDCDAENLIYDLGARAVVDADGQVSGHPLFRRNANCAMESAVNGKNDGSAGGSSESFRGSGKGGAAEASPSMASDTTYAGGQDGSNSSPSTGDASSDGHQPNGSMGKDSSSEAQHGDKTNDPGLSRVVSAAVETIETKTLPVDGKLITTTITRTTTIRSTVTIARYHGATGSAEKETSDGTDRSVITAKRPEYGGSGHAKQTAASQDAPVAPSVGSFKQFTNSTSKLSYSTLGSKVAQAESQETPAVTVDDKSFNHTSTGSKEGSNQMSDKPVRVSEEARNSTNRQGSTIATPKGSGPVQHTSAAPEAIGTPLQQKANLTMAGNSGEKASNTATVQKSSKSTSRQEYKSPAAESNNPNEKIAIVTVVPIPAKVAGVTPSIETEKPEALNSASVAANETVPRPMTGFKTVRMPASK</sequence>
<proteinExistence type="predicted"/>
<dbReference type="OMA" id="RRNANCA"/>
<feature type="region of interest" description="Disordered" evidence="1">
    <location>
        <begin position="175"/>
        <end position="257"/>
    </location>
</feature>
<keyword evidence="3" id="KW-1185">Reference proteome</keyword>
<evidence type="ECO:0000313" key="2">
    <source>
        <dbReference type="EMBL" id="OAA42203.1"/>
    </source>
</evidence>
<feature type="compositionally biased region" description="Basic and acidic residues" evidence="1">
    <location>
        <begin position="304"/>
        <end position="313"/>
    </location>
</feature>
<dbReference type="OrthoDB" id="4941035at2759"/>
<name>A0A162JHQ1_METRR</name>
<feature type="compositionally biased region" description="Polar residues" evidence="1">
    <location>
        <begin position="412"/>
        <end position="422"/>
    </location>
</feature>
<dbReference type="AlphaFoldDB" id="A0A162JHQ1"/>
<evidence type="ECO:0000256" key="1">
    <source>
        <dbReference type="SAM" id="MobiDB-lite"/>
    </source>
</evidence>
<feature type="region of interest" description="Disordered" evidence="1">
    <location>
        <begin position="299"/>
        <end position="343"/>
    </location>
</feature>
<feature type="region of interest" description="Disordered" evidence="1">
    <location>
        <begin position="99"/>
        <end position="135"/>
    </location>
</feature>
<organism evidence="2 3">
    <name type="scientific">Metarhizium rileyi (strain RCEF 4871)</name>
    <name type="common">Nomuraea rileyi</name>
    <dbReference type="NCBI Taxonomy" id="1649241"/>
    <lineage>
        <taxon>Eukaryota</taxon>
        <taxon>Fungi</taxon>
        <taxon>Dikarya</taxon>
        <taxon>Ascomycota</taxon>
        <taxon>Pezizomycotina</taxon>
        <taxon>Sordariomycetes</taxon>
        <taxon>Hypocreomycetidae</taxon>
        <taxon>Hypocreales</taxon>
        <taxon>Clavicipitaceae</taxon>
        <taxon>Metarhizium</taxon>
    </lineage>
</organism>
<feature type="compositionally biased region" description="Low complexity" evidence="1">
    <location>
        <begin position="120"/>
        <end position="131"/>
    </location>
</feature>
<dbReference type="EMBL" id="AZHC01000014">
    <property type="protein sequence ID" value="OAA42203.1"/>
    <property type="molecule type" value="Genomic_DNA"/>
</dbReference>
<dbReference type="Proteomes" id="UP000243498">
    <property type="component" value="Unassembled WGS sequence"/>
</dbReference>
<protein>
    <submittedName>
        <fullName evidence="2">Uncharacterized protein</fullName>
    </submittedName>
</protein>
<feature type="compositionally biased region" description="Basic and acidic residues" evidence="1">
    <location>
        <begin position="402"/>
        <end position="411"/>
    </location>
</feature>
<evidence type="ECO:0000313" key="3">
    <source>
        <dbReference type="Proteomes" id="UP000243498"/>
    </source>
</evidence>